<proteinExistence type="predicted"/>
<accession>A0A9D1HRL2</accession>
<name>A0A9D1HRL2_9FIRM</name>
<organism evidence="2 3">
    <name type="scientific">Candidatus Limadaptatus stercorigallinarum</name>
    <dbReference type="NCBI Taxonomy" id="2840845"/>
    <lineage>
        <taxon>Bacteria</taxon>
        <taxon>Bacillati</taxon>
        <taxon>Bacillota</taxon>
        <taxon>Clostridia</taxon>
        <taxon>Eubacteriales</taxon>
        <taxon>Candidatus Limadaptatus</taxon>
    </lineage>
</organism>
<reference evidence="2" key="2">
    <citation type="journal article" date="2021" name="PeerJ">
        <title>Extensive microbial diversity within the chicken gut microbiome revealed by metagenomics and culture.</title>
        <authorList>
            <person name="Gilroy R."/>
            <person name="Ravi A."/>
            <person name="Getino M."/>
            <person name="Pursley I."/>
            <person name="Horton D.L."/>
            <person name="Alikhan N.F."/>
            <person name="Baker D."/>
            <person name="Gharbi K."/>
            <person name="Hall N."/>
            <person name="Watson M."/>
            <person name="Adriaenssens E.M."/>
            <person name="Foster-Nyarko E."/>
            <person name="Jarju S."/>
            <person name="Secka A."/>
            <person name="Antonio M."/>
            <person name="Oren A."/>
            <person name="Chaudhuri R.R."/>
            <person name="La Ragione R."/>
            <person name="Hildebrand F."/>
            <person name="Pallen M.J."/>
        </authorList>
    </citation>
    <scope>NUCLEOTIDE SEQUENCE</scope>
    <source>
        <strain evidence="2">1063</strain>
    </source>
</reference>
<feature type="compositionally biased region" description="Basic and acidic residues" evidence="1">
    <location>
        <begin position="1"/>
        <end position="10"/>
    </location>
</feature>
<reference evidence="2" key="1">
    <citation type="submission" date="2020-10" db="EMBL/GenBank/DDBJ databases">
        <authorList>
            <person name="Gilroy R."/>
        </authorList>
    </citation>
    <scope>NUCLEOTIDE SEQUENCE</scope>
    <source>
        <strain evidence="2">1063</strain>
    </source>
</reference>
<evidence type="ECO:0000256" key="1">
    <source>
        <dbReference type="SAM" id="MobiDB-lite"/>
    </source>
</evidence>
<dbReference type="AlphaFoldDB" id="A0A9D1HRL2"/>
<dbReference type="EMBL" id="DVMN01000055">
    <property type="protein sequence ID" value="HIU21229.1"/>
    <property type="molecule type" value="Genomic_DNA"/>
</dbReference>
<gene>
    <name evidence="2" type="ORF">IAD51_03180</name>
</gene>
<sequence length="59" mass="7344">MREDKTKLTPENEPNEEPSTEALKAAREELKRRRQETQVFKRRYFDFYDDVKISHREDW</sequence>
<dbReference type="Proteomes" id="UP000824088">
    <property type="component" value="Unassembled WGS sequence"/>
</dbReference>
<evidence type="ECO:0000313" key="3">
    <source>
        <dbReference type="Proteomes" id="UP000824088"/>
    </source>
</evidence>
<comment type="caution">
    <text evidence="2">The sequence shown here is derived from an EMBL/GenBank/DDBJ whole genome shotgun (WGS) entry which is preliminary data.</text>
</comment>
<feature type="region of interest" description="Disordered" evidence="1">
    <location>
        <begin position="1"/>
        <end position="22"/>
    </location>
</feature>
<evidence type="ECO:0000313" key="2">
    <source>
        <dbReference type="EMBL" id="HIU21229.1"/>
    </source>
</evidence>
<protein>
    <submittedName>
        <fullName evidence="2">Uncharacterized protein</fullName>
    </submittedName>
</protein>